<dbReference type="PANTHER" id="PTHR33398:SF1">
    <property type="entry name" value="SMALL RIBOSOMAL SUBUNIT PROTEIN BS20C"/>
    <property type="match status" value="1"/>
</dbReference>
<evidence type="ECO:0000256" key="8">
    <source>
        <dbReference type="HAMAP-Rule" id="MF_00500"/>
    </source>
</evidence>
<gene>
    <name evidence="8 10" type="primary">rpsT</name>
    <name evidence="10" type="ORF">C5Q98_04420</name>
</gene>
<keyword evidence="5 8" id="KW-0689">Ribosomal protein</keyword>
<dbReference type="AlphaFoldDB" id="A0A2S0KNC5"/>
<dbReference type="GO" id="GO:0070181">
    <property type="term" value="F:small ribosomal subunit rRNA binding"/>
    <property type="evidence" value="ECO:0007669"/>
    <property type="project" value="TreeGrafter"/>
</dbReference>
<evidence type="ECO:0000313" key="10">
    <source>
        <dbReference type="EMBL" id="AVM42507.1"/>
    </source>
</evidence>
<dbReference type="EMBL" id="CP027226">
    <property type="protein sequence ID" value="AVM42507.1"/>
    <property type="molecule type" value="Genomic_DNA"/>
</dbReference>
<dbReference type="NCBIfam" id="TIGR00029">
    <property type="entry name" value="S20"/>
    <property type="match status" value="1"/>
</dbReference>
<proteinExistence type="inferred from homology"/>
<protein>
    <recommendedName>
        <fullName evidence="7 8">Small ribosomal subunit protein bS20</fullName>
    </recommendedName>
</protein>
<evidence type="ECO:0000256" key="6">
    <source>
        <dbReference type="ARBA" id="ARBA00023274"/>
    </source>
</evidence>
<comment type="function">
    <text evidence="1 8">Binds directly to 16S ribosomal RNA.</text>
</comment>
<dbReference type="HAMAP" id="MF_00500">
    <property type="entry name" value="Ribosomal_bS20"/>
    <property type="match status" value="1"/>
</dbReference>
<organism evidence="10 11">
    <name type="scientific">Fastidiosipila sanguinis</name>
    <dbReference type="NCBI Taxonomy" id="236753"/>
    <lineage>
        <taxon>Bacteria</taxon>
        <taxon>Bacillati</taxon>
        <taxon>Bacillota</taxon>
        <taxon>Clostridia</taxon>
        <taxon>Eubacteriales</taxon>
        <taxon>Oscillospiraceae</taxon>
        <taxon>Fastidiosipila</taxon>
    </lineage>
</organism>
<evidence type="ECO:0000313" key="11">
    <source>
        <dbReference type="Proteomes" id="UP000237947"/>
    </source>
</evidence>
<evidence type="ECO:0000256" key="2">
    <source>
        <dbReference type="ARBA" id="ARBA00007634"/>
    </source>
</evidence>
<dbReference type="GO" id="GO:0006412">
    <property type="term" value="P:translation"/>
    <property type="evidence" value="ECO:0007669"/>
    <property type="project" value="UniProtKB-UniRule"/>
</dbReference>
<dbReference type="Pfam" id="PF01649">
    <property type="entry name" value="Ribosomal_S20p"/>
    <property type="match status" value="1"/>
</dbReference>
<dbReference type="Gene3D" id="1.20.58.110">
    <property type="entry name" value="Ribosomal protein S20"/>
    <property type="match status" value="1"/>
</dbReference>
<dbReference type="RefSeq" id="WP_106012465.1">
    <property type="nucleotide sequence ID" value="NZ_CP027226.1"/>
</dbReference>
<evidence type="ECO:0000256" key="9">
    <source>
        <dbReference type="SAM" id="MobiDB-lite"/>
    </source>
</evidence>
<accession>A0A2S0KNC5</accession>
<dbReference type="GO" id="GO:0015935">
    <property type="term" value="C:small ribosomal subunit"/>
    <property type="evidence" value="ECO:0007669"/>
    <property type="project" value="TreeGrafter"/>
</dbReference>
<evidence type="ECO:0000256" key="7">
    <source>
        <dbReference type="ARBA" id="ARBA00035136"/>
    </source>
</evidence>
<dbReference type="PANTHER" id="PTHR33398">
    <property type="entry name" value="30S RIBOSOMAL PROTEIN S20"/>
    <property type="match status" value="1"/>
</dbReference>
<sequence>MANLKSAIKRVRTAERKTNINKAQRSKMRTALKKARIAVEENAEDAEETVKSAVKILDRAATKGLISKEKAARHKSQLAKGLNSNKA</sequence>
<dbReference type="Proteomes" id="UP000237947">
    <property type="component" value="Chromosome"/>
</dbReference>
<comment type="similarity">
    <text evidence="2 8">Belongs to the bacterial ribosomal protein bS20 family.</text>
</comment>
<dbReference type="KEGG" id="fsa:C5Q98_04420"/>
<dbReference type="InterPro" id="IPR002583">
    <property type="entry name" value="Ribosomal_bS20"/>
</dbReference>
<evidence type="ECO:0000256" key="4">
    <source>
        <dbReference type="ARBA" id="ARBA00022884"/>
    </source>
</evidence>
<keyword evidence="6 8" id="KW-0687">Ribonucleoprotein</keyword>
<evidence type="ECO:0000256" key="3">
    <source>
        <dbReference type="ARBA" id="ARBA00022730"/>
    </source>
</evidence>
<reference evidence="11" key="1">
    <citation type="submission" date="2018-02" db="EMBL/GenBank/DDBJ databases">
        <authorList>
            <person name="Holder M.E."/>
            <person name="Ajami N.J."/>
            <person name="Petrosino J.F."/>
        </authorList>
    </citation>
    <scope>NUCLEOTIDE SEQUENCE [LARGE SCALE GENOMIC DNA]</scope>
    <source>
        <strain evidence="11">CCUG 47711</strain>
    </source>
</reference>
<dbReference type="OrthoDB" id="9808392at2"/>
<dbReference type="FunFam" id="1.20.58.110:FF:000001">
    <property type="entry name" value="30S ribosomal protein S20"/>
    <property type="match status" value="1"/>
</dbReference>
<dbReference type="GO" id="GO:0003735">
    <property type="term" value="F:structural constituent of ribosome"/>
    <property type="evidence" value="ECO:0007669"/>
    <property type="project" value="InterPro"/>
</dbReference>
<dbReference type="InterPro" id="IPR036510">
    <property type="entry name" value="Ribosomal_bS20_sf"/>
</dbReference>
<name>A0A2S0KNC5_9FIRM</name>
<dbReference type="GO" id="GO:0005829">
    <property type="term" value="C:cytosol"/>
    <property type="evidence" value="ECO:0007669"/>
    <property type="project" value="TreeGrafter"/>
</dbReference>
<keyword evidence="3 8" id="KW-0699">rRNA-binding</keyword>
<keyword evidence="4 8" id="KW-0694">RNA-binding</keyword>
<dbReference type="SUPFAM" id="SSF46992">
    <property type="entry name" value="Ribosomal protein S20"/>
    <property type="match status" value="1"/>
</dbReference>
<feature type="region of interest" description="Disordered" evidence="9">
    <location>
        <begin position="68"/>
        <end position="87"/>
    </location>
</feature>
<evidence type="ECO:0000256" key="1">
    <source>
        <dbReference type="ARBA" id="ARBA00003134"/>
    </source>
</evidence>
<evidence type="ECO:0000256" key="5">
    <source>
        <dbReference type="ARBA" id="ARBA00022980"/>
    </source>
</evidence>
<keyword evidence="11" id="KW-1185">Reference proteome</keyword>